<evidence type="ECO:0000313" key="2">
    <source>
        <dbReference type="Proteomes" id="UP000221980"/>
    </source>
</evidence>
<gene>
    <name evidence="1" type="ORF">Xmir_04382</name>
</gene>
<evidence type="ECO:0000313" key="1">
    <source>
        <dbReference type="EMBL" id="PHM44947.1"/>
    </source>
</evidence>
<protein>
    <submittedName>
        <fullName evidence="1">Uncharacterized protein</fullName>
    </submittedName>
</protein>
<dbReference type="AlphaFoldDB" id="A0A2D0JJ54"/>
<keyword evidence="2" id="KW-1185">Reference proteome</keyword>
<dbReference type="EMBL" id="NITZ01000061">
    <property type="protein sequence ID" value="PHM44947.1"/>
    <property type="molecule type" value="Genomic_DNA"/>
</dbReference>
<accession>A0A2D0JJ54</accession>
<sequence length="33" mass="3643">MKMNKLVIILLSSIALIAYVKNQTSLPAENIVL</sequence>
<dbReference type="Proteomes" id="UP000221980">
    <property type="component" value="Unassembled WGS sequence"/>
</dbReference>
<reference evidence="1 2" key="1">
    <citation type="journal article" date="2017" name="Nat. Microbiol.">
        <title>Natural product diversity associated with the nematode symbionts Photorhabdus and Xenorhabdus.</title>
        <authorList>
            <person name="Tobias N.J."/>
            <person name="Wolff H."/>
            <person name="Djahanschiri B."/>
            <person name="Grundmann F."/>
            <person name="Kronenwerth M."/>
            <person name="Shi Y.M."/>
            <person name="Simonyi S."/>
            <person name="Grun P."/>
            <person name="Shapiro-Ilan D."/>
            <person name="Pidot S.J."/>
            <person name="Stinear T.P."/>
            <person name="Ebersberger I."/>
            <person name="Bode H.B."/>
        </authorList>
    </citation>
    <scope>NUCLEOTIDE SEQUENCE [LARGE SCALE GENOMIC DNA]</scope>
    <source>
        <strain evidence="1 2">DSM 17902</strain>
    </source>
</reference>
<comment type="caution">
    <text evidence="1">The sequence shown here is derived from an EMBL/GenBank/DDBJ whole genome shotgun (WGS) entry which is preliminary data.</text>
</comment>
<proteinExistence type="predicted"/>
<name>A0A2D0JJ54_9GAMM</name>
<organism evidence="1 2">
    <name type="scientific">Xenorhabdus miraniensis</name>
    <dbReference type="NCBI Taxonomy" id="351674"/>
    <lineage>
        <taxon>Bacteria</taxon>
        <taxon>Pseudomonadati</taxon>
        <taxon>Pseudomonadota</taxon>
        <taxon>Gammaproteobacteria</taxon>
        <taxon>Enterobacterales</taxon>
        <taxon>Morganellaceae</taxon>
        <taxon>Xenorhabdus</taxon>
    </lineage>
</organism>